<evidence type="ECO:0000313" key="4">
    <source>
        <dbReference type="Proteomes" id="UP000317043"/>
    </source>
</evidence>
<gene>
    <name evidence="3" type="ORF">FB566_2299</name>
</gene>
<dbReference type="AlphaFoldDB" id="A0A543AW34"/>
<dbReference type="InParanoid" id="A0A543AW34"/>
<dbReference type="PROSITE" id="PS51257">
    <property type="entry name" value="PROKAR_LIPOPROTEIN"/>
    <property type="match status" value="1"/>
</dbReference>
<dbReference type="InterPro" id="IPR052179">
    <property type="entry name" value="DD-CPase-like"/>
</dbReference>
<keyword evidence="3" id="KW-0645">Protease</keyword>
<dbReference type="GO" id="GO:0004180">
    <property type="term" value="F:carboxypeptidase activity"/>
    <property type="evidence" value="ECO:0007669"/>
    <property type="project" value="UniProtKB-KW"/>
</dbReference>
<dbReference type="EMBL" id="VFOW01000001">
    <property type="protein sequence ID" value="TQL76762.1"/>
    <property type="molecule type" value="Genomic_DNA"/>
</dbReference>
<dbReference type="Proteomes" id="UP000317043">
    <property type="component" value="Unassembled WGS sequence"/>
</dbReference>
<dbReference type="Gene3D" id="3.30.1380.10">
    <property type="match status" value="1"/>
</dbReference>
<dbReference type="PANTHER" id="PTHR34385:SF1">
    <property type="entry name" value="PEPTIDOGLYCAN L-ALANYL-D-GLUTAMATE ENDOPEPTIDASE CWLK"/>
    <property type="match status" value="1"/>
</dbReference>
<dbReference type="OrthoDB" id="3293184at2"/>
<reference evidence="3 4" key="1">
    <citation type="submission" date="2019-06" db="EMBL/GenBank/DDBJ databases">
        <title>Sequencing the genomes of 1000 actinobacteria strains.</title>
        <authorList>
            <person name="Klenk H.-P."/>
        </authorList>
    </citation>
    <scope>NUCLEOTIDE SEQUENCE [LARGE SCALE GENOMIC DNA]</scope>
    <source>
        <strain evidence="3 4">DSM 45928</strain>
    </source>
</reference>
<dbReference type="InterPro" id="IPR003709">
    <property type="entry name" value="VanY-like_core_dom"/>
</dbReference>
<feature type="chain" id="PRO_5039297344" evidence="1">
    <location>
        <begin position="30"/>
        <end position="181"/>
    </location>
</feature>
<dbReference type="CDD" id="cd14846">
    <property type="entry name" value="Peptidase_M15_like"/>
    <property type="match status" value="1"/>
</dbReference>
<feature type="signal peptide" evidence="1">
    <location>
        <begin position="1"/>
        <end position="29"/>
    </location>
</feature>
<evidence type="ECO:0000313" key="3">
    <source>
        <dbReference type="EMBL" id="TQL76762.1"/>
    </source>
</evidence>
<evidence type="ECO:0000259" key="2">
    <source>
        <dbReference type="Pfam" id="PF02557"/>
    </source>
</evidence>
<dbReference type="Pfam" id="PF02557">
    <property type="entry name" value="VanY"/>
    <property type="match status" value="1"/>
</dbReference>
<dbReference type="SUPFAM" id="SSF55166">
    <property type="entry name" value="Hedgehog/DD-peptidase"/>
    <property type="match status" value="1"/>
</dbReference>
<keyword evidence="1" id="KW-0732">Signal</keyword>
<accession>A0A543AW34</accession>
<name>A0A543AW34_9ACTN</name>
<comment type="caution">
    <text evidence="3">The sequence shown here is derived from an EMBL/GenBank/DDBJ whole genome shotgun (WGS) entry which is preliminary data.</text>
</comment>
<keyword evidence="3" id="KW-0121">Carboxypeptidase</keyword>
<dbReference type="GO" id="GO:0006508">
    <property type="term" value="P:proteolysis"/>
    <property type="evidence" value="ECO:0007669"/>
    <property type="project" value="InterPro"/>
</dbReference>
<sequence length="181" mass="19492">MSSRWSRVVGATVMVLTLLGCASSVPGEARPTDTYPLGREDGYIEDSLSPFDDAHPAIANLEPGLRAAAQAAATDAAAQGVDMVVTSGWRSQRYQEVLLAEAIDTYGSETEALRWVSTAEESRHVSGDAVDFGPTDANSWLSQHGHRYGLCQTYANEMWHYELTVEPGQMCPAPVSDAASR</sequence>
<dbReference type="RefSeq" id="WP_142038653.1">
    <property type="nucleotide sequence ID" value="NZ_JBHTGS010000001.1"/>
</dbReference>
<proteinExistence type="predicted"/>
<feature type="domain" description="D-alanyl-D-alanine carboxypeptidase-like core" evidence="2">
    <location>
        <begin position="61"/>
        <end position="160"/>
    </location>
</feature>
<evidence type="ECO:0000256" key="1">
    <source>
        <dbReference type="SAM" id="SignalP"/>
    </source>
</evidence>
<keyword evidence="3" id="KW-0378">Hydrolase</keyword>
<dbReference type="PANTHER" id="PTHR34385">
    <property type="entry name" value="D-ALANYL-D-ALANINE CARBOXYPEPTIDASE"/>
    <property type="match status" value="1"/>
</dbReference>
<dbReference type="InterPro" id="IPR009045">
    <property type="entry name" value="Zn_M74/Hedgehog-like"/>
</dbReference>
<organism evidence="3 4">
    <name type="scientific">Stackebrandtia endophytica</name>
    <dbReference type="NCBI Taxonomy" id="1496996"/>
    <lineage>
        <taxon>Bacteria</taxon>
        <taxon>Bacillati</taxon>
        <taxon>Actinomycetota</taxon>
        <taxon>Actinomycetes</taxon>
        <taxon>Glycomycetales</taxon>
        <taxon>Glycomycetaceae</taxon>
        <taxon>Stackebrandtia</taxon>
    </lineage>
</organism>
<keyword evidence="4" id="KW-1185">Reference proteome</keyword>
<protein>
    <submittedName>
        <fullName evidence="3">D-alanyl-D-alanine carboxypeptidase-like protein</fullName>
    </submittedName>
</protein>